<reference evidence="4 5" key="1">
    <citation type="submission" date="2023-12" db="EMBL/GenBank/DDBJ databases">
        <title>Whole-genome sequencing of halo(alkali)philic microorganisms from hypersaline lakes.</title>
        <authorList>
            <person name="Sorokin D.Y."/>
            <person name="Merkel A.Y."/>
            <person name="Messina E."/>
            <person name="Yakimov M."/>
        </authorList>
    </citation>
    <scope>NUCLEOTIDE SEQUENCE [LARGE SCALE GENOMIC DNA]</scope>
    <source>
        <strain evidence="4 5">AB-CW1</strain>
    </source>
</reference>
<evidence type="ECO:0000313" key="5">
    <source>
        <dbReference type="Proteomes" id="UP001302316"/>
    </source>
</evidence>
<keyword evidence="5" id="KW-1185">Reference proteome</keyword>
<dbReference type="Gene3D" id="2.70.70.10">
    <property type="entry name" value="Glucose Permease (Domain IIA)"/>
    <property type="match status" value="1"/>
</dbReference>
<dbReference type="PANTHER" id="PTHR21666:SF291">
    <property type="entry name" value="STAGE II SPORULATION PROTEIN Q"/>
    <property type="match status" value="1"/>
</dbReference>
<evidence type="ECO:0000313" key="4">
    <source>
        <dbReference type="EMBL" id="MEA5444831.1"/>
    </source>
</evidence>
<dbReference type="Pfam" id="PF01551">
    <property type="entry name" value="Peptidase_M23"/>
    <property type="match status" value="1"/>
</dbReference>
<dbReference type="InterPro" id="IPR050570">
    <property type="entry name" value="Cell_wall_metabolism_enzyme"/>
</dbReference>
<keyword evidence="2" id="KW-1133">Transmembrane helix</keyword>
<feature type="transmembrane region" description="Helical" evidence="2">
    <location>
        <begin position="21"/>
        <end position="49"/>
    </location>
</feature>
<feature type="coiled-coil region" evidence="1">
    <location>
        <begin position="57"/>
        <end position="102"/>
    </location>
</feature>
<keyword evidence="1" id="KW-0175">Coiled coil</keyword>
<evidence type="ECO:0000256" key="1">
    <source>
        <dbReference type="SAM" id="Coils"/>
    </source>
</evidence>
<comment type="caution">
    <text evidence="4">The sequence shown here is derived from an EMBL/GenBank/DDBJ whole genome shotgun (WGS) entry which is preliminary data.</text>
</comment>
<dbReference type="RefSeq" id="WP_346050441.1">
    <property type="nucleotide sequence ID" value="NZ_JAYGII010000004.1"/>
</dbReference>
<dbReference type="EMBL" id="JAYGII010000004">
    <property type="protein sequence ID" value="MEA5444831.1"/>
    <property type="molecule type" value="Genomic_DNA"/>
</dbReference>
<dbReference type="PANTHER" id="PTHR21666">
    <property type="entry name" value="PEPTIDASE-RELATED"/>
    <property type="match status" value="1"/>
</dbReference>
<evidence type="ECO:0000256" key="2">
    <source>
        <dbReference type="SAM" id="Phobius"/>
    </source>
</evidence>
<dbReference type="InterPro" id="IPR011055">
    <property type="entry name" value="Dup_hybrid_motif"/>
</dbReference>
<protein>
    <submittedName>
        <fullName evidence="4">Peptidoglycan DD-metalloendopeptidase family protein</fullName>
    </submittedName>
</protein>
<name>A0AAP6JE28_9GAMM</name>
<sequence>MNIIVWTRRGGSRQFNLGSPLHLSTFLSGLVLFLGLMFGLAFMLVHAYYVETPEEQAQRWKSELAAERAKLEHVTRESEMKLAALNAQLGEMQAQVTRLNALGERLTRMAGLEEGEFNFGAIPAQGGPEELLDDISLGDVGGMGVEDSVEDLSNQIRDRERQLSVLERLLMNRNVQDRVRPQGRPIEGGWVSSGYGSRTDPFSGRRAWHGGIDFAGNKGTNVMAVAAGVVTWSGRRYGYGKMVEINHGNGYVTRYAHNQKNLVAVGDMVQKGDVIAHLGQTGRATGPHVHFEVHYNGRTVNPVEYIRAGN</sequence>
<dbReference type="FunFam" id="2.70.70.10:FF:000006">
    <property type="entry name" value="M23 family peptidase"/>
    <property type="match status" value="1"/>
</dbReference>
<keyword evidence="2" id="KW-0812">Transmembrane</keyword>
<dbReference type="Proteomes" id="UP001302316">
    <property type="component" value="Unassembled WGS sequence"/>
</dbReference>
<dbReference type="CDD" id="cd12797">
    <property type="entry name" value="M23_peptidase"/>
    <property type="match status" value="1"/>
</dbReference>
<dbReference type="SUPFAM" id="SSF51261">
    <property type="entry name" value="Duplicated hybrid motif"/>
    <property type="match status" value="1"/>
</dbReference>
<organism evidence="4 5">
    <name type="scientific">Natronospira elongata</name>
    <dbReference type="NCBI Taxonomy" id="3110268"/>
    <lineage>
        <taxon>Bacteria</taxon>
        <taxon>Pseudomonadati</taxon>
        <taxon>Pseudomonadota</taxon>
        <taxon>Gammaproteobacteria</taxon>
        <taxon>Natronospirales</taxon>
        <taxon>Natronospiraceae</taxon>
        <taxon>Natronospira</taxon>
    </lineage>
</organism>
<keyword evidence="2" id="KW-0472">Membrane</keyword>
<gene>
    <name evidence="4" type="ORF">VCB98_03250</name>
</gene>
<evidence type="ECO:0000259" key="3">
    <source>
        <dbReference type="Pfam" id="PF01551"/>
    </source>
</evidence>
<proteinExistence type="predicted"/>
<accession>A0AAP6JE28</accession>
<dbReference type="InterPro" id="IPR016047">
    <property type="entry name" value="M23ase_b-sheet_dom"/>
</dbReference>
<dbReference type="AlphaFoldDB" id="A0AAP6JE28"/>
<feature type="domain" description="M23ase beta-sheet core" evidence="3">
    <location>
        <begin position="209"/>
        <end position="302"/>
    </location>
</feature>
<dbReference type="GO" id="GO:0004222">
    <property type="term" value="F:metalloendopeptidase activity"/>
    <property type="evidence" value="ECO:0007669"/>
    <property type="project" value="TreeGrafter"/>
</dbReference>